<keyword evidence="8" id="KW-0547">Nucleotide-binding</keyword>
<keyword evidence="10" id="KW-0067">ATP-binding</keyword>
<dbReference type="SUPFAM" id="SSF47384">
    <property type="entry name" value="Homodimeric domain of signal transducing histidine kinase"/>
    <property type="match status" value="1"/>
</dbReference>
<dbReference type="InterPro" id="IPR004358">
    <property type="entry name" value="Sig_transdc_His_kin-like_C"/>
</dbReference>
<dbReference type="CDD" id="cd00082">
    <property type="entry name" value="HisKA"/>
    <property type="match status" value="1"/>
</dbReference>
<keyword evidence="11 14" id="KW-1133">Transmembrane helix</keyword>
<dbReference type="PANTHER" id="PTHR45528:SF1">
    <property type="entry name" value="SENSOR HISTIDINE KINASE CPXA"/>
    <property type="match status" value="1"/>
</dbReference>
<proteinExistence type="predicted"/>
<dbReference type="EMBL" id="JAODIM010000035">
    <property type="protein sequence ID" value="MCU5776536.1"/>
    <property type="molecule type" value="Genomic_DNA"/>
</dbReference>
<comment type="catalytic activity">
    <reaction evidence="1">
        <text>ATP + protein L-histidine = ADP + protein N-phospho-L-histidine.</text>
        <dbReference type="EC" id="2.7.13.3"/>
    </reaction>
</comment>
<dbReference type="GO" id="GO:0000155">
    <property type="term" value="F:phosphorelay sensor kinase activity"/>
    <property type="evidence" value="ECO:0007669"/>
    <property type="project" value="InterPro"/>
</dbReference>
<dbReference type="FunFam" id="3.30.565.10:FF:000011">
    <property type="entry name" value="Sensor histidine kinase CpxA"/>
    <property type="match status" value="1"/>
</dbReference>
<dbReference type="CDD" id="cd06225">
    <property type="entry name" value="HAMP"/>
    <property type="match status" value="1"/>
</dbReference>
<dbReference type="PROSITE" id="PS50109">
    <property type="entry name" value="HIS_KIN"/>
    <property type="match status" value="1"/>
</dbReference>
<dbReference type="GO" id="GO:0016787">
    <property type="term" value="F:hydrolase activity"/>
    <property type="evidence" value="ECO:0007669"/>
    <property type="project" value="UniProtKB-KW"/>
</dbReference>
<dbReference type="InterPro" id="IPR003661">
    <property type="entry name" value="HisK_dim/P_dom"/>
</dbReference>
<dbReference type="NCBIfam" id="NF007007">
    <property type="entry name" value="PRK09470.1"/>
    <property type="match status" value="1"/>
</dbReference>
<dbReference type="CDD" id="cd16949">
    <property type="entry name" value="HATPase_CpxA-like"/>
    <property type="match status" value="1"/>
</dbReference>
<dbReference type="PANTHER" id="PTHR45528">
    <property type="entry name" value="SENSOR HISTIDINE KINASE CPXA"/>
    <property type="match status" value="1"/>
</dbReference>
<dbReference type="RefSeq" id="WP_267142881.1">
    <property type="nucleotide sequence ID" value="NZ_JAODIL010000073.1"/>
</dbReference>
<accession>A0A9J6PLI3</accession>
<dbReference type="InterPro" id="IPR050398">
    <property type="entry name" value="HssS/ArlS-like"/>
</dbReference>
<evidence type="ECO:0000256" key="9">
    <source>
        <dbReference type="ARBA" id="ARBA00022777"/>
    </source>
</evidence>
<feature type="transmembrane region" description="Helical" evidence="14">
    <location>
        <begin position="6"/>
        <end position="27"/>
    </location>
</feature>
<evidence type="ECO:0000256" key="8">
    <source>
        <dbReference type="ARBA" id="ARBA00022741"/>
    </source>
</evidence>
<comment type="caution">
    <text evidence="17">The sequence shown here is derived from an EMBL/GenBank/DDBJ whole genome shotgun (WGS) entry which is preliminary data.</text>
</comment>
<dbReference type="PROSITE" id="PS50885">
    <property type="entry name" value="HAMP"/>
    <property type="match status" value="1"/>
</dbReference>
<evidence type="ECO:0000256" key="5">
    <source>
        <dbReference type="ARBA" id="ARBA00022553"/>
    </source>
</evidence>
<protein>
    <recommendedName>
        <fullName evidence="3">histidine kinase</fullName>
        <ecNumber evidence="3">2.7.13.3</ecNumber>
    </recommendedName>
</protein>
<evidence type="ECO:0000313" key="17">
    <source>
        <dbReference type="EMBL" id="MCU5776536.1"/>
    </source>
</evidence>
<dbReference type="InterPro" id="IPR036890">
    <property type="entry name" value="HATPase_C_sf"/>
</dbReference>
<evidence type="ECO:0000256" key="10">
    <source>
        <dbReference type="ARBA" id="ARBA00022840"/>
    </source>
</evidence>
<evidence type="ECO:0000259" key="15">
    <source>
        <dbReference type="PROSITE" id="PS50109"/>
    </source>
</evidence>
<dbReference type="Pfam" id="PF00512">
    <property type="entry name" value="HisKA"/>
    <property type="match status" value="1"/>
</dbReference>
<dbReference type="InterPro" id="IPR032404">
    <property type="entry name" value="CpxA_peri"/>
</dbReference>
<keyword evidence="5" id="KW-0597">Phosphoprotein</keyword>
<keyword evidence="9 17" id="KW-0418">Kinase</keyword>
<dbReference type="SMART" id="SM00388">
    <property type="entry name" value="HisKA"/>
    <property type="match status" value="1"/>
</dbReference>
<evidence type="ECO:0000256" key="11">
    <source>
        <dbReference type="ARBA" id="ARBA00022989"/>
    </source>
</evidence>
<evidence type="ECO:0000256" key="2">
    <source>
        <dbReference type="ARBA" id="ARBA00004651"/>
    </source>
</evidence>
<evidence type="ECO:0000256" key="14">
    <source>
        <dbReference type="SAM" id="Phobius"/>
    </source>
</evidence>
<dbReference type="PRINTS" id="PR00344">
    <property type="entry name" value="BCTRLSENSOR"/>
</dbReference>
<dbReference type="InterPro" id="IPR038515">
    <property type="entry name" value="CpxA_peri_sf"/>
</dbReference>
<dbReference type="Proteomes" id="UP001064262">
    <property type="component" value="Unassembled WGS sequence"/>
</dbReference>
<keyword evidence="18" id="KW-1185">Reference proteome</keyword>
<feature type="domain" description="Histidine kinase" evidence="15">
    <location>
        <begin position="245"/>
        <end position="455"/>
    </location>
</feature>
<dbReference type="Pfam" id="PF00672">
    <property type="entry name" value="HAMP"/>
    <property type="match status" value="1"/>
</dbReference>
<name>A0A9J6PLI3_9GAMM</name>
<keyword evidence="4" id="KW-1003">Cell membrane</keyword>
<dbReference type="GO" id="GO:0005886">
    <property type="term" value="C:plasma membrane"/>
    <property type="evidence" value="ECO:0007669"/>
    <property type="project" value="UniProtKB-SubCell"/>
</dbReference>
<feature type="domain" description="HAMP" evidence="16">
    <location>
        <begin position="184"/>
        <end position="237"/>
    </location>
</feature>
<dbReference type="InterPro" id="IPR005467">
    <property type="entry name" value="His_kinase_dom"/>
</dbReference>
<evidence type="ECO:0000313" key="18">
    <source>
        <dbReference type="Proteomes" id="UP001064262"/>
    </source>
</evidence>
<dbReference type="AlphaFoldDB" id="A0A9J6PLI3"/>
<dbReference type="InterPro" id="IPR003660">
    <property type="entry name" value="HAMP_dom"/>
</dbReference>
<evidence type="ECO:0000256" key="1">
    <source>
        <dbReference type="ARBA" id="ARBA00000085"/>
    </source>
</evidence>
<dbReference type="FunFam" id="1.10.287.130:FF:000007">
    <property type="entry name" value="Sensor histidine kinase CpxA"/>
    <property type="match status" value="1"/>
</dbReference>
<dbReference type="InterPro" id="IPR058126">
    <property type="entry name" value="CpxA-like_HATPase"/>
</dbReference>
<evidence type="ECO:0000256" key="4">
    <source>
        <dbReference type="ARBA" id="ARBA00022475"/>
    </source>
</evidence>
<evidence type="ECO:0000256" key="12">
    <source>
        <dbReference type="ARBA" id="ARBA00023012"/>
    </source>
</evidence>
<dbReference type="GO" id="GO:0005524">
    <property type="term" value="F:ATP binding"/>
    <property type="evidence" value="ECO:0007669"/>
    <property type="project" value="UniProtKB-KW"/>
</dbReference>
<evidence type="ECO:0000259" key="16">
    <source>
        <dbReference type="PROSITE" id="PS50885"/>
    </source>
</evidence>
<keyword evidence="17" id="KW-0378">Hydrolase</keyword>
<dbReference type="Gene3D" id="1.10.287.130">
    <property type="match status" value="1"/>
</dbReference>
<keyword evidence="13 14" id="KW-0472">Membrane</keyword>
<dbReference type="SMART" id="SM00304">
    <property type="entry name" value="HAMP"/>
    <property type="match status" value="1"/>
</dbReference>
<evidence type="ECO:0000256" key="6">
    <source>
        <dbReference type="ARBA" id="ARBA00022679"/>
    </source>
</evidence>
<keyword evidence="6" id="KW-0808">Transferase</keyword>
<organism evidence="17 18">
    <name type="scientific">Winslowiella arboricola</name>
    <dbReference type="NCBI Taxonomy" id="2978220"/>
    <lineage>
        <taxon>Bacteria</taxon>
        <taxon>Pseudomonadati</taxon>
        <taxon>Pseudomonadota</taxon>
        <taxon>Gammaproteobacteria</taxon>
        <taxon>Enterobacterales</taxon>
        <taxon>Erwiniaceae</taxon>
        <taxon>Winslowiella</taxon>
    </lineage>
</organism>
<dbReference type="InterPro" id="IPR003594">
    <property type="entry name" value="HATPase_dom"/>
</dbReference>
<dbReference type="SMART" id="SM00387">
    <property type="entry name" value="HATPase_c"/>
    <property type="match status" value="1"/>
</dbReference>
<feature type="transmembrane region" description="Helical" evidence="14">
    <location>
        <begin position="165"/>
        <end position="184"/>
    </location>
</feature>
<dbReference type="Pfam" id="PF02518">
    <property type="entry name" value="HATPase_c"/>
    <property type="match status" value="1"/>
</dbReference>
<comment type="subcellular location">
    <subcellularLocation>
        <location evidence="2">Cell membrane</location>
        <topology evidence="2">Multi-pass membrane protein</topology>
    </subcellularLocation>
</comment>
<keyword evidence="12" id="KW-0902">Two-component regulatory system</keyword>
<gene>
    <name evidence="17" type="primary">cpxA</name>
    <name evidence="17" type="ORF">N5923_03350</name>
</gene>
<dbReference type="Gene3D" id="3.30.565.10">
    <property type="entry name" value="Histidine kinase-like ATPase, C-terminal domain"/>
    <property type="match status" value="1"/>
</dbReference>
<dbReference type="Pfam" id="PF16527">
    <property type="entry name" value="CpxA_peri"/>
    <property type="match status" value="1"/>
</dbReference>
<dbReference type="EC" id="2.7.13.3" evidence="3"/>
<sequence>MISSLTTRIFAIFWLTLALVLMLVLMVPKLDSRQMTSLLESEQRQGIMIEQHVEAELGHDPPNDLMWWRRLFRAIDKWAPPGQRLLLVTSEGRVIGAQHNEMQIIRNFIGQSDNSDHPQKKKYGRVELVGPFSVRDGEDNYQLYLIRPAGSSQLDFINLLFDRPLLLLIVTMLISSPLLLWLAWSLAKPARKLKHAADEVASGNLRQHPELEAGPQEFLAAGSSFNQMVSALERMMTAQQRLLSDISHELRTPLTRLQLATALMRRRHGEGKELQRIEMEAQRLDGMINDLLVLSRTQHKNALVSEAMKANQLWAGVLDDAKFEAEQMGKTLEVPYPPGPWPLYGNPNALDSALENIVRNALRYSHTRISVSFSVDNQGITVHVDDDGPGVSAEDREQIFRPFYRTDEARDRESGGTGLGLAIVETAIQQHRGWVKADDSPLGGLRLTIWLPLYSSR</sequence>
<reference evidence="17" key="1">
    <citation type="submission" date="2022-09" db="EMBL/GenBank/DDBJ databases">
        <title>Winslowiella arboricola sp. nov., isolated from bleeding cankers on broadleaf hosts.</title>
        <authorList>
            <person name="Brady C."/>
            <person name="Kaur S."/>
            <person name="Crampton B."/>
            <person name="Maddock D."/>
            <person name="Arnold D."/>
            <person name="Denman S."/>
        </authorList>
    </citation>
    <scope>NUCLEOTIDE SEQUENCE</scope>
    <source>
        <strain evidence="17">BAC 15a-03b</strain>
    </source>
</reference>
<dbReference type="SUPFAM" id="SSF55874">
    <property type="entry name" value="ATPase domain of HSP90 chaperone/DNA topoisomerase II/histidine kinase"/>
    <property type="match status" value="1"/>
</dbReference>
<dbReference type="Gene3D" id="3.30.450.210">
    <property type="entry name" value="Two-component sensor protein CpxA, periplasmic domain"/>
    <property type="match status" value="1"/>
</dbReference>
<evidence type="ECO:0000256" key="13">
    <source>
        <dbReference type="ARBA" id="ARBA00023136"/>
    </source>
</evidence>
<dbReference type="InterPro" id="IPR036097">
    <property type="entry name" value="HisK_dim/P_sf"/>
</dbReference>
<dbReference type="InterPro" id="IPR058125">
    <property type="entry name" value="CpxA"/>
</dbReference>
<evidence type="ECO:0000256" key="3">
    <source>
        <dbReference type="ARBA" id="ARBA00012438"/>
    </source>
</evidence>
<evidence type="ECO:0000256" key="7">
    <source>
        <dbReference type="ARBA" id="ARBA00022692"/>
    </source>
</evidence>
<keyword evidence="7 14" id="KW-0812">Transmembrane</keyword>